<evidence type="ECO:0000313" key="4">
    <source>
        <dbReference type="Proteomes" id="UP000269438"/>
    </source>
</evidence>
<dbReference type="OrthoDB" id="5244024at2"/>
<evidence type="ECO:0000256" key="2">
    <source>
        <dbReference type="SAM" id="Phobius"/>
    </source>
</evidence>
<reference evidence="3 4" key="1">
    <citation type="submission" date="2018-10" db="EMBL/GenBank/DDBJ databases">
        <authorList>
            <person name="Li J."/>
        </authorList>
    </citation>
    <scope>NUCLEOTIDE SEQUENCE [LARGE SCALE GENOMIC DNA]</scope>
    <source>
        <strain evidence="3 4">JCM 11654</strain>
    </source>
</reference>
<keyword evidence="2" id="KW-0472">Membrane</keyword>
<sequence length="133" mass="13968">MPLSEQEQRLLDEMERSLYGHDADFVSTAGSKRGRPSYRSIALGALLAIVGIGGLIVAVMLKQPLFGIVGFAAMLAGVLVAITPSKKAAPTAAPSGEFFAQPAKAKGGSSSSPSSSFMDRLGERWDRRDGGEQ</sequence>
<dbReference type="EMBL" id="RCUY01000005">
    <property type="protein sequence ID" value="RLP83342.1"/>
    <property type="molecule type" value="Genomic_DNA"/>
</dbReference>
<keyword evidence="2" id="KW-0812">Transmembrane</keyword>
<accession>A0A3L7AVJ9</accession>
<gene>
    <name evidence="3" type="ORF">D9V34_06145</name>
</gene>
<dbReference type="AlphaFoldDB" id="A0A3L7AVJ9"/>
<evidence type="ECO:0000256" key="1">
    <source>
        <dbReference type="SAM" id="MobiDB-lite"/>
    </source>
</evidence>
<comment type="caution">
    <text evidence="3">The sequence shown here is derived from an EMBL/GenBank/DDBJ whole genome shotgun (WGS) entry which is preliminary data.</text>
</comment>
<feature type="compositionally biased region" description="Basic and acidic residues" evidence="1">
    <location>
        <begin position="120"/>
        <end position="133"/>
    </location>
</feature>
<dbReference type="RefSeq" id="WP_121688461.1">
    <property type="nucleotide sequence ID" value="NZ_RCUY01000005.1"/>
</dbReference>
<feature type="transmembrane region" description="Helical" evidence="2">
    <location>
        <begin position="65"/>
        <end position="82"/>
    </location>
</feature>
<dbReference type="Proteomes" id="UP000269438">
    <property type="component" value="Unassembled WGS sequence"/>
</dbReference>
<feature type="transmembrane region" description="Helical" evidence="2">
    <location>
        <begin position="41"/>
        <end position="59"/>
    </location>
</feature>
<keyword evidence="4" id="KW-1185">Reference proteome</keyword>
<dbReference type="InterPro" id="IPR021401">
    <property type="entry name" value="DUF3040"/>
</dbReference>
<keyword evidence="2" id="KW-1133">Transmembrane helix</keyword>
<protein>
    <submittedName>
        <fullName evidence="3">DUF3040 domain-containing protein</fullName>
    </submittedName>
</protein>
<dbReference type="Pfam" id="PF11239">
    <property type="entry name" value="DUF3040"/>
    <property type="match status" value="1"/>
</dbReference>
<evidence type="ECO:0000313" key="3">
    <source>
        <dbReference type="EMBL" id="RLP83342.1"/>
    </source>
</evidence>
<feature type="compositionally biased region" description="Low complexity" evidence="1">
    <location>
        <begin position="102"/>
        <end position="116"/>
    </location>
</feature>
<proteinExistence type="predicted"/>
<feature type="region of interest" description="Disordered" evidence="1">
    <location>
        <begin position="100"/>
        <end position="133"/>
    </location>
</feature>
<name>A0A3L7AVJ9_9MICO</name>
<organism evidence="3 4">
    <name type="scientific">Mycetocola lacteus</name>
    <dbReference type="NCBI Taxonomy" id="76637"/>
    <lineage>
        <taxon>Bacteria</taxon>
        <taxon>Bacillati</taxon>
        <taxon>Actinomycetota</taxon>
        <taxon>Actinomycetes</taxon>
        <taxon>Micrococcales</taxon>
        <taxon>Microbacteriaceae</taxon>
        <taxon>Mycetocola</taxon>
    </lineage>
</organism>